<name>A0A397J8V9_9GLOM</name>
<organism evidence="1 2">
    <name type="scientific">Diversispora epigaea</name>
    <dbReference type="NCBI Taxonomy" id="1348612"/>
    <lineage>
        <taxon>Eukaryota</taxon>
        <taxon>Fungi</taxon>
        <taxon>Fungi incertae sedis</taxon>
        <taxon>Mucoromycota</taxon>
        <taxon>Glomeromycotina</taxon>
        <taxon>Glomeromycetes</taxon>
        <taxon>Diversisporales</taxon>
        <taxon>Diversisporaceae</taxon>
        <taxon>Diversispora</taxon>
    </lineage>
</organism>
<dbReference type="Proteomes" id="UP000266861">
    <property type="component" value="Unassembled WGS sequence"/>
</dbReference>
<accession>A0A397J8V9</accession>
<keyword evidence="2" id="KW-1185">Reference proteome</keyword>
<proteinExistence type="predicted"/>
<evidence type="ECO:0000313" key="2">
    <source>
        <dbReference type="Proteomes" id="UP000266861"/>
    </source>
</evidence>
<dbReference type="EMBL" id="PQFF01000088">
    <property type="protein sequence ID" value="RHZ83482.1"/>
    <property type="molecule type" value="Genomic_DNA"/>
</dbReference>
<comment type="caution">
    <text evidence="1">The sequence shown here is derived from an EMBL/GenBank/DDBJ whole genome shotgun (WGS) entry which is preliminary data.</text>
</comment>
<dbReference type="AlphaFoldDB" id="A0A397J8V9"/>
<evidence type="ECO:0000313" key="1">
    <source>
        <dbReference type="EMBL" id="RHZ83482.1"/>
    </source>
</evidence>
<gene>
    <name evidence="1" type="ORF">Glove_92g99</name>
</gene>
<reference evidence="1 2" key="1">
    <citation type="submission" date="2018-08" db="EMBL/GenBank/DDBJ databases">
        <title>Genome and evolution of the arbuscular mycorrhizal fungus Diversispora epigaea (formerly Glomus versiforme) and its bacterial endosymbionts.</title>
        <authorList>
            <person name="Sun X."/>
            <person name="Fei Z."/>
            <person name="Harrison M."/>
        </authorList>
    </citation>
    <scope>NUCLEOTIDE SEQUENCE [LARGE SCALE GENOMIC DNA]</scope>
    <source>
        <strain evidence="1 2">IT104</strain>
    </source>
</reference>
<protein>
    <submittedName>
        <fullName evidence="1">Uncharacterized protein</fullName>
    </submittedName>
</protein>
<sequence>MFLDLRNSVGTWNRDRGMTQALGIKIAEWRKIVLFGLVKWCTWNRDREMAQALEIGIAEWRNTWNWDREMAWNCALWAREMATWNWDREMAWNCALWAREMA</sequence>